<evidence type="ECO:0000313" key="2">
    <source>
        <dbReference type="Proteomes" id="UP001186974"/>
    </source>
</evidence>
<proteinExistence type="predicted"/>
<accession>A0ACC3DVE3</accession>
<keyword evidence="2" id="KW-1185">Reference proteome</keyword>
<gene>
    <name evidence="1" type="ORF">LTS18_014038</name>
</gene>
<reference evidence="1" key="1">
    <citation type="submission" date="2024-09" db="EMBL/GenBank/DDBJ databases">
        <title>Black Yeasts Isolated from many extreme environments.</title>
        <authorList>
            <person name="Coleine C."/>
            <person name="Stajich J.E."/>
            <person name="Selbmann L."/>
        </authorList>
    </citation>
    <scope>NUCLEOTIDE SEQUENCE</scope>
    <source>
        <strain evidence="1">CCFEE 5737</strain>
    </source>
</reference>
<feature type="non-terminal residue" evidence="1">
    <location>
        <position position="267"/>
    </location>
</feature>
<comment type="caution">
    <text evidence="1">The sequence shown here is derived from an EMBL/GenBank/DDBJ whole genome shotgun (WGS) entry which is preliminary data.</text>
</comment>
<dbReference type="Proteomes" id="UP001186974">
    <property type="component" value="Unassembled WGS sequence"/>
</dbReference>
<dbReference type="EMBL" id="JAWDJW010000443">
    <property type="protein sequence ID" value="KAK3080689.1"/>
    <property type="molecule type" value="Genomic_DNA"/>
</dbReference>
<sequence length="267" mass="30238">MAGEHPRIKITDLKPDDGLRRYIKRTDWSDLDDIQAFWTWQFLAFARGETFPLGTNALRTFRVFIDPWAIESSEDHDAESRPDRYDHRKPAFSDFVMCPVWSQDPSTSTTRERSELSKLTVFVPIGTVKIRRAGSESWEPTGLALILSIPESELWIISSDGKPQPLFAERESLQERTALKLWGTEALYDTPEYRVKTQIKTSFRSTIPFTILDARLDDDGKIVPADAMGVASVESTSNIGEESARDSRSRDPSSASRVDGDSTHKHD</sequence>
<name>A0ACC3DVE3_9PEZI</name>
<evidence type="ECO:0000313" key="1">
    <source>
        <dbReference type="EMBL" id="KAK3080689.1"/>
    </source>
</evidence>
<organism evidence="1 2">
    <name type="scientific">Coniosporium uncinatum</name>
    <dbReference type="NCBI Taxonomy" id="93489"/>
    <lineage>
        <taxon>Eukaryota</taxon>
        <taxon>Fungi</taxon>
        <taxon>Dikarya</taxon>
        <taxon>Ascomycota</taxon>
        <taxon>Pezizomycotina</taxon>
        <taxon>Dothideomycetes</taxon>
        <taxon>Dothideomycetes incertae sedis</taxon>
        <taxon>Coniosporium</taxon>
    </lineage>
</organism>
<protein>
    <submittedName>
        <fullName evidence="1">Uncharacterized protein</fullName>
    </submittedName>
</protein>